<protein>
    <recommendedName>
        <fullName evidence="3">DinB-like domain-containing protein</fullName>
    </recommendedName>
</protein>
<dbReference type="SUPFAM" id="SSF109854">
    <property type="entry name" value="DinB/YfiT-like putative metalloenzymes"/>
    <property type="match status" value="1"/>
</dbReference>
<evidence type="ECO:0000313" key="2">
    <source>
        <dbReference type="Proteomes" id="UP000034181"/>
    </source>
</evidence>
<accession>A0A0G0MLC7</accession>
<evidence type="ECO:0000313" key="1">
    <source>
        <dbReference type="EMBL" id="KKQ74534.1"/>
    </source>
</evidence>
<dbReference type="EMBL" id="LBUZ01000030">
    <property type="protein sequence ID" value="KKQ74534.1"/>
    <property type="molecule type" value="Genomic_DNA"/>
</dbReference>
<comment type="caution">
    <text evidence="1">The sequence shown here is derived from an EMBL/GenBank/DDBJ whole genome shotgun (WGS) entry which is preliminary data.</text>
</comment>
<proteinExistence type="predicted"/>
<dbReference type="InterPro" id="IPR034660">
    <property type="entry name" value="DinB/YfiT-like"/>
</dbReference>
<reference evidence="1 2" key="1">
    <citation type="journal article" date="2015" name="Nature">
        <title>rRNA introns, odd ribosomes, and small enigmatic genomes across a large radiation of phyla.</title>
        <authorList>
            <person name="Brown C.T."/>
            <person name="Hug L.A."/>
            <person name="Thomas B.C."/>
            <person name="Sharon I."/>
            <person name="Castelle C.J."/>
            <person name="Singh A."/>
            <person name="Wilkins M.J."/>
            <person name="Williams K.H."/>
            <person name="Banfield J.F."/>
        </authorList>
    </citation>
    <scope>NUCLEOTIDE SEQUENCE [LARGE SCALE GENOMIC DNA]</scope>
</reference>
<sequence>MDISKITNTEANKFATSFFQDRAINREYYKRVPEGKFDFRMVDTPEKKSDSPRDSLGHQIGVQHDYMNGVTSGTLSFESGDDKQLKKLSKYELLKRLQEADEKLIEILSDPDIGIKKVKVPWSDTPIPAIASLWAMDSHEILHTGWNLAVMDHLNMERFDSLKRIWG</sequence>
<gene>
    <name evidence="1" type="ORF">US96_C0030G0014</name>
</gene>
<name>A0A0G0MLC7_9BACT</name>
<dbReference type="AlphaFoldDB" id="A0A0G0MLC7"/>
<evidence type="ECO:0008006" key="3">
    <source>
        <dbReference type="Google" id="ProtNLM"/>
    </source>
</evidence>
<dbReference type="Proteomes" id="UP000034181">
    <property type="component" value="Unassembled WGS sequence"/>
</dbReference>
<organism evidence="1 2">
    <name type="scientific">Candidatus Woesebacteria bacterium GW2011_GWB1_38_5b</name>
    <dbReference type="NCBI Taxonomy" id="1618569"/>
    <lineage>
        <taxon>Bacteria</taxon>
        <taxon>Candidatus Woeseibacteriota</taxon>
    </lineage>
</organism>
<dbReference type="Gene3D" id="1.20.120.450">
    <property type="entry name" value="dinb family like domain"/>
    <property type="match status" value="1"/>
</dbReference>